<feature type="domain" description="KANL2-like probable zinc-finger" evidence="4">
    <location>
        <begin position="270"/>
        <end position="306"/>
    </location>
</feature>
<dbReference type="AlphaFoldDB" id="A0A835AAN5"/>
<accession>A0A835AAN5</accession>
<dbReference type="PANTHER" id="PTHR13453:SF5">
    <property type="entry name" value="KAT8 REGULATORY NSL COMPLEX SUBUNIT 2"/>
    <property type="match status" value="1"/>
</dbReference>
<comment type="subcellular location">
    <subcellularLocation>
        <location evidence="1">Nucleus</location>
    </subcellularLocation>
</comment>
<dbReference type="InterPro" id="IPR026316">
    <property type="entry name" value="NSL2"/>
</dbReference>
<evidence type="ECO:0000313" key="6">
    <source>
        <dbReference type="Proteomes" id="UP000636709"/>
    </source>
</evidence>
<dbReference type="PANTHER" id="PTHR13453">
    <property type="entry name" value="KAT8 REGULATORY NSL COMPLEX SUBUNIT 2"/>
    <property type="match status" value="1"/>
</dbReference>
<feature type="region of interest" description="Disordered" evidence="3">
    <location>
        <begin position="240"/>
        <end position="264"/>
    </location>
</feature>
<feature type="compositionally biased region" description="Basic and acidic residues" evidence="3">
    <location>
        <begin position="136"/>
        <end position="146"/>
    </location>
</feature>
<dbReference type="GO" id="GO:0005634">
    <property type="term" value="C:nucleus"/>
    <property type="evidence" value="ECO:0007669"/>
    <property type="project" value="UniProtKB-SubCell"/>
</dbReference>
<evidence type="ECO:0000259" key="4">
    <source>
        <dbReference type="Pfam" id="PF13891"/>
    </source>
</evidence>
<comment type="caution">
    <text evidence="5">The sequence shown here is derived from an EMBL/GenBank/DDBJ whole genome shotgun (WGS) entry which is preliminary data.</text>
</comment>
<name>A0A835AAN5_9POAL</name>
<evidence type="ECO:0000256" key="3">
    <source>
        <dbReference type="SAM" id="MobiDB-lite"/>
    </source>
</evidence>
<evidence type="ECO:0000256" key="2">
    <source>
        <dbReference type="ARBA" id="ARBA00023242"/>
    </source>
</evidence>
<dbReference type="OrthoDB" id="677315at2759"/>
<feature type="region of interest" description="Disordered" evidence="3">
    <location>
        <begin position="117"/>
        <end position="204"/>
    </location>
</feature>
<feature type="region of interest" description="Disordered" evidence="3">
    <location>
        <begin position="65"/>
        <end position="104"/>
    </location>
</feature>
<gene>
    <name evidence="5" type="ORF">HU200_063810</name>
</gene>
<reference evidence="5" key="1">
    <citation type="submission" date="2020-07" db="EMBL/GenBank/DDBJ databases">
        <title>Genome sequence and genetic diversity analysis of an under-domesticated orphan crop, white fonio (Digitaria exilis).</title>
        <authorList>
            <person name="Bennetzen J.L."/>
            <person name="Chen S."/>
            <person name="Ma X."/>
            <person name="Wang X."/>
            <person name="Yssel A.E.J."/>
            <person name="Chaluvadi S.R."/>
            <person name="Johnson M."/>
            <person name="Gangashetty P."/>
            <person name="Hamidou F."/>
            <person name="Sanogo M.D."/>
            <person name="Zwaenepoel A."/>
            <person name="Wallace J."/>
            <person name="Van De Peer Y."/>
            <person name="Van Deynze A."/>
        </authorList>
    </citation>
    <scope>NUCLEOTIDE SEQUENCE</scope>
    <source>
        <tissue evidence="5">Leaves</tissue>
    </source>
</reference>
<keyword evidence="6" id="KW-1185">Reference proteome</keyword>
<organism evidence="5 6">
    <name type="scientific">Digitaria exilis</name>
    <dbReference type="NCBI Taxonomy" id="1010633"/>
    <lineage>
        <taxon>Eukaryota</taxon>
        <taxon>Viridiplantae</taxon>
        <taxon>Streptophyta</taxon>
        <taxon>Embryophyta</taxon>
        <taxon>Tracheophyta</taxon>
        <taxon>Spermatophyta</taxon>
        <taxon>Magnoliopsida</taxon>
        <taxon>Liliopsida</taxon>
        <taxon>Poales</taxon>
        <taxon>Poaceae</taxon>
        <taxon>PACMAD clade</taxon>
        <taxon>Panicoideae</taxon>
        <taxon>Panicodae</taxon>
        <taxon>Paniceae</taxon>
        <taxon>Anthephorinae</taxon>
        <taxon>Digitaria</taxon>
    </lineage>
</organism>
<dbReference type="GO" id="GO:0044545">
    <property type="term" value="C:NSL complex"/>
    <property type="evidence" value="ECO:0007669"/>
    <property type="project" value="TreeGrafter"/>
</dbReference>
<dbReference type="Pfam" id="PF13891">
    <property type="entry name" value="zf-C3HC3H_KANSL2"/>
    <property type="match status" value="1"/>
</dbReference>
<dbReference type="InterPro" id="IPR025927">
    <property type="entry name" value="Znf_KANL2-like"/>
</dbReference>
<sequence>MAFGSAQACDIGAWEATQRGTRSCSGAREAVVEQAPVTVGHGKLCRGAWELCPSQLRRVVGAVPESTAAGPGELCPSCRRRDEGSSTQAACGGTRGALPRPMLLEGRRFRATVRMETRLQESIPFPPYPTSEETQPESRTRPHEFPRSMASPQNPDGPAAPASHPSPTAEPPEDLAPNPRIAPGGPPSPEMEATAEALTREEVVRRRRRRAARLAGVYRRLYWAMAEEYVWDLARSPLEAEQPPPPTGAPVPTVGEPPRAAPVPRRKKCGFTGCKVRAMATTRFCHSHILSDPKQLLYKPCAYITKSLTSPPLTFQGGRRRHCRITREVDGTRTQEPKSSQIPLLDGQRSERRIAHAKAGRQEATLISVHADEA</sequence>
<keyword evidence="2" id="KW-0539">Nucleus</keyword>
<dbReference type="Proteomes" id="UP000636709">
    <property type="component" value="Unassembled WGS sequence"/>
</dbReference>
<evidence type="ECO:0000256" key="1">
    <source>
        <dbReference type="ARBA" id="ARBA00004123"/>
    </source>
</evidence>
<evidence type="ECO:0000313" key="5">
    <source>
        <dbReference type="EMBL" id="KAF8650687.1"/>
    </source>
</evidence>
<dbReference type="EMBL" id="JACEFO010002710">
    <property type="protein sequence ID" value="KAF8650687.1"/>
    <property type="molecule type" value="Genomic_DNA"/>
</dbReference>
<proteinExistence type="predicted"/>
<protein>
    <recommendedName>
        <fullName evidence="4">KANL2-like probable zinc-finger domain-containing protein</fullName>
    </recommendedName>
</protein>